<protein>
    <recommendedName>
        <fullName evidence="5">Homeobox domain-containing protein</fullName>
    </recommendedName>
</protein>
<evidence type="ECO:0000259" key="5">
    <source>
        <dbReference type="PROSITE" id="PS50071"/>
    </source>
</evidence>
<feature type="domain" description="Homeobox" evidence="5">
    <location>
        <begin position="11"/>
        <end position="25"/>
    </location>
</feature>
<dbReference type="PANTHER" id="PTHR24329:SF543">
    <property type="entry name" value="FI01017P-RELATED"/>
    <property type="match status" value="1"/>
</dbReference>
<evidence type="ECO:0000313" key="7">
    <source>
        <dbReference type="Proteomes" id="UP000786811"/>
    </source>
</evidence>
<dbReference type="AlphaFoldDB" id="A0A8J2HFV3"/>
<dbReference type="Pfam" id="PF00046">
    <property type="entry name" value="Homeodomain"/>
    <property type="match status" value="1"/>
</dbReference>
<feature type="compositionally biased region" description="Basic and acidic residues" evidence="4">
    <location>
        <begin position="292"/>
        <end position="321"/>
    </location>
</feature>
<evidence type="ECO:0000256" key="2">
    <source>
        <dbReference type="PROSITE-ProRule" id="PRU00108"/>
    </source>
</evidence>
<feature type="non-terminal residue" evidence="6">
    <location>
        <position position="1"/>
    </location>
</feature>
<evidence type="ECO:0000256" key="4">
    <source>
        <dbReference type="SAM" id="MobiDB-lite"/>
    </source>
</evidence>
<dbReference type="GO" id="GO:0000977">
    <property type="term" value="F:RNA polymerase II transcription regulatory region sequence-specific DNA binding"/>
    <property type="evidence" value="ECO:0007669"/>
    <property type="project" value="TreeGrafter"/>
</dbReference>
<comment type="subcellular location">
    <subcellularLocation>
        <location evidence="1 2 3">Nucleus</location>
    </subcellularLocation>
</comment>
<dbReference type="InterPro" id="IPR009057">
    <property type="entry name" value="Homeodomain-like_sf"/>
</dbReference>
<dbReference type="PROSITE" id="PS50071">
    <property type="entry name" value="HOMEOBOX_2"/>
    <property type="match status" value="1"/>
</dbReference>
<dbReference type="InterPro" id="IPR001356">
    <property type="entry name" value="HD"/>
</dbReference>
<comment type="caution">
    <text evidence="6">The sequence shown here is derived from an EMBL/GenBank/DDBJ whole genome shotgun (WGS) entry which is preliminary data.</text>
</comment>
<keyword evidence="2 3" id="KW-0238">DNA-binding</keyword>
<accession>A0A8J2HFV3</accession>
<keyword evidence="2 3" id="KW-0539">Nucleus</keyword>
<feature type="region of interest" description="Disordered" evidence="4">
    <location>
        <begin position="287"/>
        <end position="321"/>
    </location>
</feature>
<dbReference type="SUPFAM" id="SSF46689">
    <property type="entry name" value="Homeodomain-like"/>
    <property type="match status" value="1"/>
</dbReference>
<dbReference type="GO" id="GO:0000981">
    <property type="term" value="F:DNA-binding transcription factor activity, RNA polymerase II-specific"/>
    <property type="evidence" value="ECO:0007669"/>
    <property type="project" value="TreeGrafter"/>
</dbReference>
<keyword evidence="7" id="KW-1185">Reference proteome</keyword>
<reference evidence="6" key="1">
    <citation type="submission" date="2021-04" db="EMBL/GenBank/DDBJ databases">
        <authorList>
            <person name="Chebbi M.A.C M."/>
        </authorList>
    </citation>
    <scope>NUCLEOTIDE SEQUENCE</scope>
</reference>
<name>A0A8J2HFV3_COTCN</name>
<dbReference type="CDD" id="cd00086">
    <property type="entry name" value="homeodomain"/>
    <property type="match status" value="1"/>
</dbReference>
<organism evidence="6 7">
    <name type="scientific">Cotesia congregata</name>
    <name type="common">Parasitoid wasp</name>
    <name type="synonym">Apanteles congregatus</name>
    <dbReference type="NCBI Taxonomy" id="51543"/>
    <lineage>
        <taxon>Eukaryota</taxon>
        <taxon>Metazoa</taxon>
        <taxon>Ecdysozoa</taxon>
        <taxon>Arthropoda</taxon>
        <taxon>Hexapoda</taxon>
        <taxon>Insecta</taxon>
        <taxon>Pterygota</taxon>
        <taxon>Neoptera</taxon>
        <taxon>Endopterygota</taxon>
        <taxon>Hymenoptera</taxon>
        <taxon>Apocrita</taxon>
        <taxon>Ichneumonoidea</taxon>
        <taxon>Braconidae</taxon>
        <taxon>Microgastrinae</taxon>
        <taxon>Cotesia</taxon>
    </lineage>
</organism>
<gene>
    <name evidence="6" type="ORF">HICCMSTLAB_LOCUS6862</name>
</gene>
<dbReference type="PANTHER" id="PTHR24329">
    <property type="entry name" value="HOMEOBOX PROTEIN ARISTALESS"/>
    <property type="match status" value="1"/>
</dbReference>
<evidence type="ECO:0000256" key="1">
    <source>
        <dbReference type="ARBA" id="ARBA00004123"/>
    </source>
</evidence>
<sequence length="321" mass="36077">MPSIQCDGVAVAVWFQNRRAKWRKKEKTMGRDPSYMHVGQDMNDLPLAPPLMHNPSTPTAGFPWYMPSVFSPWMSPANTSKIPAPLQAALLSQYMGLSSLNSLLPVGFNSTGVLGHSQLQHQPQQQPQHQRDQLNSQLQQIHPLLLDVQNIPQNLSSKHDRDDDSTSSEDEIRRQNMTDLSLDPPVVHNPSTPSTGFPWYMPSVFSPWMSPANTSKIPVPLQAALLSQYMGLSSLNSLLLVGFNLTSVLSHLQLQPQPQQLPQHQRDQLNSKLQQIHPLLLDVQNIPQNLSSKHDRDDDSTSSEDEIRRQSAEVFRVKAEE</sequence>
<feature type="compositionally biased region" description="Basic and acidic residues" evidence="4">
    <location>
        <begin position="157"/>
        <end position="176"/>
    </location>
</feature>
<dbReference type="EMBL" id="CAJNRD030001120">
    <property type="protein sequence ID" value="CAG5093472.1"/>
    <property type="molecule type" value="Genomic_DNA"/>
</dbReference>
<feature type="region of interest" description="Disordered" evidence="4">
    <location>
        <begin position="153"/>
        <end position="189"/>
    </location>
</feature>
<dbReference type="GO" id="GO:0005634">
    <property type="term" value="C:nucleus"/>
    <property type="evidence" value="ECO:0007669"/>
    <property type="project" value="UniProtKB-SubCell"/>
</dbReference>
<feature type="DNA-binding region" description="Homeobox" evidence="2">
    <location>
        <begin position="13"/>
        <end position="26"/>
    </location>
</feature>
<proteinExistence type="predicted"/>
<dbReference type="OrthoDB" id="6159439at2759"/>
<evidence type="ECO:0000256" key="3">
    <source>
        <dbReference type="RuleBase" id="RU000682"/>
    </source>
</evidence>
<dbReference type="InterPro" id="IPR050649">
    <property type="entry name" value="Paired_Homeobox_TFs"/>
</dbReference>
<dbReference type="Proteomes" id="UP000786811">
    <property type="component" value="Unassembled WGS sequence"/>
</dbReference>
<keyword evidence="2 3" id="KW-0371">Homeobox</keyword>
<evidence type="ECO:0000313" key="6">
    <source>
        <dbReference type="EMBL" id="CAG5093472.1"/>
    </source>
</evidence>
<dbReference type="Gene3D" id="1.10.10.60">
    <property type="entry name" value="Homeodomain-like"/>
    <property type="match status" value="1"/>
</dbReference>